<evidence type="ECO:0000256" key="7">
    <source>
        <dbReference type="ARBA" id="ARBA00022989"/>
    </source>
</evidence>
<keyword evidence="4 11" id="KW-0812">Transmembrane</keyword>
<evidence type="ECO:0000256" key="8">
    <source>
        <dbReference type="ARBA" id="ARBA00023010"/>
    </source>
</evidence>
<keyword evidence="7 11" id="KW-1133">Transmembrane helix</keyword>
<comment type="similarity">
    <text evidence="2">Belongs to the SEC61-beta family.</text>
</comment>
<accession>A0ABN9P780</accession>
<keyword evidence="5" id="KW-0256">Endoplasmic reticulum</keyword>
<evidence type="ECO:0000256" key="4">
    <source>
        <dbReference type="ARBA" id="ARBA00022692"/>
    </source>
</evidence>
<keyword evidence="9 11" id="KW-0472">Membrane</keyword>
<dbReference type="InterPro" id="IPR030671">
    <property type="entry name" value="Sec61-beta/Sbh"/>
</dbReference>
<evidence type="ECO:0000256" key="11">
    <source>
        <dbReference type="SAM" id="Phobius"/>
    </source>
</evidence>
<gene>
    <name evidence="12" type="ORF">PCOR1329_LOCUS309</name>
</gene>
<keyword evidence="6" id="KW-0653">Protein transport</keyword>
<evidence type="ECO:0008006" key="14">
    <source>
        <dbReference type="Google" id="ProtNLM"/>
    </source>
</evidence>
<protein>
    <recommendedName>
        <fullName evidence="14">Protein transport protein Sec61 subunit beta</fullName>
    </recommendedName>
</protein>
<organism evidence="12 13">
    <name type="scientific">Prorocentrum cordatum</name>
    <dbReference type="NCBI Taxonomy" id="2364126"/>
    <lineage>
        <taxon>Eukaryota</taxon>
        <taxon>Sar</taxon>
        <taxon>Alveolata</taxon>
        <taxon>Dinophyceae</taxon>
        <taxon>Prorocentrales</taxon>
        <taxon>Prorocentraceae</taxon>
        <taxon>Prorocentrum</taxon>
    </lineage>
</organism>
<evidence type="ECO:0000256" key="6">
    <source>
        <dbReference type="ARBA" id="ARBA00022927"/>
    </source>
</evidence>
<name>A0ABN9P780_9DINO</name>
<evidence type="ECO:0000256" key="2">
    <source>
        <dbReference type="ARBA" id="ARBA00006103"/>
    </source>
</evidence>
<dbReference type="InterPro" id="IPR016482">
    <property type="entry name" value="SecG/Sec61-beta/Sbh"/>
</dbReference>
<comment type="subcellular location">
    <subcellularLocation>
        <location evidence="1">Endoplasmic reticulum membrane</location>
        <topology evidence="1">Single-pass membrane protein</topology>
    </subcellularLocation>
</comment>
<evidence type="ECO:0000256" key="9">
    <source>
        <dbReference type="ARBA" id="ARBA00023136"/>
    </source>
</evidence>
<keyword evidence="13" id="KW-1185">Reference proteome</keyword>
<keyword evidence="3" id="KW-0813">Transport</keyword>
<dbReference type="EMBL" id="CAUYUJ010000048">
    <property type="protein sequence ID" value="CAK0788409.1"/>
    <property type="molecule type" value="Genomic_DNA"/>
</dbReference>
<feature type="region of interest" description="Disordered" evidence="10">
    <location>
        <begin position="444"/>
        <end position="478"/>
    </location>
</feature>
<feature type="transmembrane region" description="Helical" evidence="11">
    <location>
        <begin position="503"/>
        <end position="521"/>
    </location>
</feature>
<dbReference type="Pfam" id="PF03911">
    <property type="entry name" value="Sec61_beta"/>
    <property type="match status" value="1"/>
</dbReference>
<evidence type="ECO:0000256" key="1">
    <source>
        <dbReference type="ARBA" id="ARBA00004389"/>
    </source>
</evidence>
<evidence type="ECO:0000313" key="13">
    <source>
        <dbReference type="Proteomes" id="UP001189429"/>
    </source>
</evidence>
<evidence type="ECO:0000256" key="5">
    <source>
        <dbReference type="ARBA" id="ARBA00022824"/>
    </source>
</evidence>
<proteinExistence type="inferred from homology"/>
<comment type="caution">
    <text evidence="12">The sequence shown here is derived from an EMBL/GenBank/DDBJ whole genome shotgun (WGS) entry which is preliminary data.</text>
</comment>
<feature type="compositionally biased region" description="Polar residues" evidence="10">
    <location>
        <begin position="468"/>
        <end position="477"/>
    </location>
</feature>
<keyword evidence="8" id="KW-0811">Translocation</keyword>
<reference evidence="12" key="1">
    <citation type="submission" date="2023-10" db="EMBL/GenBank/DDBJ databases">
        <authorList>
            <person name="Chen Y."/>
            <person name="Shah S."/>
            <person name="Dougan E. K."/>
            <person name="Thang M."/>
            <person name="Chan C."/>
        </authorList>
    </citation>
    <scope>NUCLEOTIDE SEQUENCE [LARGE SCALE GENOMIC DNA]</scope>
</reference>
<evidence type="ECO:0000313" key="12">
    <source>
        <dbReference type="EMBL" id="CAK0788409.1"/>
    </source>
</evidence>
<sequence length="526" mass="55613">MSMLVFESVADARCKELGLAKPYVDPLLFRHPDHYADLLRRVDAAGMLRFRPRSDCEQPSVGVFFVTKNDGSIRMALDTRITKFAFVELAGTKLPTGASRAGLEISSGANGYMVAADAQCAFHRMELPSDLAHAFTQLNIVNRALRPGGLELDVDVFPEILVPPIRWNWALHVCRDALTNIAWDAGAHVHRLIFGGARPPMLGRTDNWVVAACVDNFCVAAGSSELADNVDQGDLDCWRAPPPARADVNDPSGLEFNGVRGTTRVARASEVLAGPRGADDFEGALSVGSEPPGFAEVPEDMSKEPDWRPSRAMALARRRVGPQLSPSELTAWRPSCSVAAAPADASAKPIAALARRLSSICLLDGVDVVARAGDRRDHDGLPGAPGPDACDASSARVAMAAVRHLAPSLGPEGFWGFLAVMILGRHRLKVPVMAELMTEGASSGAAPAGRQAAGTVGGRTALARRTAGKSTVGTSSGRKGADGGILKFYTDDSAGLKVGPTTVLVLSLVFMAIVCSLHILGKFRGS</sequence>
<dbReference type="Proteomes" id="UP001189429">
    <property type="component" value="Unassembled WGS sequence"/>
</dbReference>
<dbReference type="PANTHER" id="PTHR13509">
    <property type="entry name" value="SEC61 SUBUNIT BETA"/>
    <property type="match status" value="1"/>
</dbReference>
<evidence type="ECO:0000256" key="10">
    <source>
        <dbReference type="SAM" id="MobiDB-lite"/>
    </source>
</evidence>
<evidence type="ECO:0000256" key="3">
    <source>
        <dbReference type="ARBA" id="ARBA00022448"/>
    </source>
</evidence>